<evidence type="ECO:0000259" key="11">
    <source>
        <dbReference type="Pfam" id="PF08245"/>
    </source>
</evidence>
<keyword evidence="3" id="KW-0547">Nucleotide-binding</keyword>
<dbReference type="GO" id="GO:0009252">
    <property type="term" value="P:peptidoglycan biosynthetic process"/>
    <property type="evidence" value="ECO:0007669"/>
    <property type="project" value="UniProtKB-KW"/>
</dbReference>
<dbReference type="Gene3D" id="3.40.50.720">
    <property type="entry name" value="NAD(P)-binding Rossmann-like Domain"/>
    <property type="match status" value="1"/>
</dbReference>
<evidence type="ECO:0000256" key="5">
    <source>
        <dbReference type="ARBA" id="ARBA00022960"/>
    </source>
</evidence>
<dbReference type="GO" id="GO:0071555">
    <property type="term" value="P:cell wall organization"/>
    <property type="evidence" value="ECO:0007669"/>
    <property type="project" value="UniProtKB-KW"/>
</dbReference>
<dbReference type="GO" id="GO:0005524">
    <property type="term" value="F:ATP binding"/>
    <property type="evidence" value="ECO:0007669"/>
    <property type="project" value="UniProtKB-KW"/>
</dbReference>
<dbReference type="InterPro" id="IPR036615">
    <property type="entry name" value="Mur_ligase_C_dom_sf"/>
</dbReference>
<dbReference type="Pfam" id="PF01225">
    <property type="entry name" value="Mur_ligase"/>
    <property type="match status" value="1"/>
</dbReference>
<dbReference type="InterPro" id="IPR036565">
    <property type="entry name" value="Mur-like_cat_sf"/>
</dbReference>
<accession>A0A7K1SFC8</accession>
<name>A0A7K1SFC8_9BACT</name>
<feature type="domain" description="Mur ligase C-terminal" evidence="10">
    <location>
        <begin position="310"/>
        <end position="440"/>
    </location>
</feature>
<keyword evidence="6" id="KW-0573">Peptidoglycan synthesis</keyword>
<evidence type="ECO:0000256" key="8">
    <source>
        <dbReference type="ARBA" id="ARBA00023316"/>
    </source>
</evidence>
<keyword evidence="13" id="KW-1185">Reference proteome</keyword>
<feature type="domain" description="Mur ligase central" evidence="11">
    <location>
        <begin position="110"/>
        <end position="286"/>
    </location>
</feature>
<dbReference type="InterPro" id="IPR013221">
    <property type="entry name" value="Mur_ligase_cen"/>
</dbReference>
<keyword evidence="5" id="KW-0133">Cell shape</keyword>
<feature type="domain" description="Mur ligase N-terminal catalytic" evidence="9">
    <location>
        <begin position="5"/>
        <end position="102"/>
    </location>
</feature>
<dbReference type="SUPFAM" id="SSF53623">
    <property type="entry name" value="MurD-like peptide ligases, catalytic domain"/>
    <property type="match status" value="1"/>
</dbReference>
<dbReference type="InterPro" id="IPR050061">
    <property type="entry name" value="MurCDEF_pg_biosynth"/>
</dbReference>
<keyword evidence="1" id="KW-0436">Ligase</keyword>
<dbReference type="GO" id="GO:0016881">
    <property type="term" value="F:acid-amino acid ligase activity"/>
    <property type="evidence" value="ECO:0007669"/>
    <property type="project" value="InterPro"/>
</dbReference>
<dbReference type="AlphaFoldDB" id="A0A7K1SFC8"/>
<keyword evidence="2" id="KW-0132">Cell division</keyword>
<proteinExistence type="predicted"/>
<dbReference type="SUPFAM" id="SSF51984">
    <property type="entry name" value="MurCD N-terminal domain"/>
    <property type="match status" value="1"/>
</dbReference>
<dbReference type="PANTHER" id="PTHR43445">
    <property type="entry name" value="UDP-N-ACETYLMURAMATE--L-ALANINE LIGASE-RELATED"/>
    <property type="match status" value="1"/>
</dbReference>
<evidence type="ECO:0000256" key="4">
    <source>
        <dbReference type="ARBA" id="ARBA00022840"/>
    </source>
</evidence>
<evidence type="ECO:0000256" key="2">
    <source>
        <dbReference type="ARBA" id="ARBA00022618"/>
    </source>
</evidence>
<keyword evidence="7" id="KW-0131">Cell cycle</keyword>
<protein>
    <submittedName>
        <fullName evidence="12">Peptidoglycan synthetase</fullName>
    </submittedName>
</protein>
<dbReference type="GO" id="GO:0008360">
    <property type="term" value="P:regulation of cell shape"/>
    <property type="evidence" value="ECO:0007669"/>
    <property type="project" value="UniProtKB-KW"/>
</dbReference>
<evidence type="ECO:0000256" key="1">
    <source>
        <dbReference type="ARBA" id="ARBA00022598"/>
    </source>
</evidence>
<gene>
    <name evidence="12" type="ORF">GO755_20935</name>
</gene>
<comment type="caution">
    <text evidence="12">The sequence shown here is derived from an EMBL/GenBank/DDBJ whole genome shotgun (WGS) entry which is preliminary data.</text>
</comment>
<dbReference type="Pfam" id="PF08245">
    <property type="entry name" value="Mur_ligase_M"/>
    <property type="match status" value="1"/>
</dbReference>
<dbReference type="SUPFAM" id="SSF53244">
    <property type="entry name" value="MurD-like peptide ligases, peptide-binding domain"/>
    <property type="match status" value="1"/>
</dbReference>
<dbReference type="InterPro" id="IPR004101">
    <property type="entry name" value="Mur_ligase_C"/>
</dbReference>
<evidence type="ECO:0000256" key="7">
    <source>
        <dbReference type="ARBA" id="ARBA00023306"/>
    </source>
</evidence>
<evidence type="ECO:0000313" key="13">
    <source>
        <dbReference type="Proteomes" id="UP000436006"/>
    </source>
</evidence>
<dbReference type="PANTHER" id="PTHR43445:SF5">
    <property type="entry name" value="UDP-N-ACETYLMURAMATE--L-ALANYL-GAMMA-D-GLUTAMYL-MESO-2,6-DIAMINOHEPTANDIOATE LIGASE"/>
    <property type="match status" value="1"/>
</dbReference>
<dbReference type="InterPro" id="IPR000713">
    <property type="entry name" value="Mur_ligase_N"/>
</dbReference>
<dbReference type="EMBL" id="WPIN01000007">
    <property type="protein sequence ID" value="MVM32519.1"/>
    <property type="molecule type" value="Genomic_DNA"/>
</dbReference>
<dbReference type="Gene3D" id="3.40.1190.10">
    <property type="entry name" value="Mur-like, catalytic domain"/>
    <property type="match status" value="1"/>
</dbReference>
<evidence type="ECO:0000256" key="3">
    <source>
        <dbReference type="ARBA" id="ARBA00022741"/>
    </source>
</evidence>
<dbReference type="Pfam" id="PF02875">
    <property type="entry name" value="Mur_ligase_C"/>
    <property type="match status" value="1"/>
</dbReference>
<organism evidence="12 13">
    <name type="scientific">Spirosoma arboris</name>
    <dbReference type="NCBI Taxonomy" id="2682092"/>
    <lineage>
        <taxon>Bacteria</taxon>
        <taxon>Pseudomonadati</taxon>
        <taxon>Bacteroidota</taxon>
        <taxon>Cytophagia</taxon>
        <taxon>Cytophagales</taxon>
        <taxon>Cytophagaceae</taxon>
        <taxon>Spirosoma</taxon>
    </lineage>
</organism>
<keyword evidence="4" id="KW-0067">ATP-binding</keyword>
<keyword evidence="8" id="KW-0961">Cell wall biogenesis/degradation</keyword>
<dbReference type="Proteomes" id="UP000436006">
    <property type="component" value="Unassembled WGS sequence"/>
</dbReference>
<evidence type="ECO:0000259" key="10">
    <source>
        <dbReference type="Pfam" id="PF02875"/>
    </source>
</evidence>
<dbReference type="RefSeq" id="WP_157587227.1">
    <property type="nucleotide sequence ID" value="NZ_WPIN01000007.1"/>
</dbReference>
<dbReference type="GO" id="GO:0051301">
    <property type="term" value="P:cell division"/>
    <property type="evidence" value="ECO:0007669"/>
    <property type="project" value="UniProtKB-KW"/>
</dbReference>
<evidence type="ECO:0000256" key="6">
    <source>
        <dbReference type="ARBA" id="ARBA00022984"/>
    </source>
</evidence>
<dbReference type="Gene3D" id="3.90.190.20">
    <property type="entry name" value="Mur ligase, C-terminal domain"/>
    <property type="match status" value="1"/>
</dbReference>
<evidence type="ECO:0000313" key="12">
    <source>
        <dbReference type="EMBL" id="MVM32519.1"/>
    </source>
</evidence>
<sequence>MPQSIHFISIGGSAMHNLALALQQQGHTITGSDEIIYEPSRTRLQQYKLLPGEMGWFPDKINTGLDAVIVGMHARKDNPELAKALELGLPIYSYPEFIYQQSQEKQRIVIAGSHGKTTIAAIILHALKYHNRIFDYWIGDPIDGFDTTVRLSSNAPLIIIEGDEYASSPIDSRPKFLHYKPHIALINGIAWDHINLYPTWDEYVDQFESLAEAMPKAGILIFDESDDMLDVIGQKERDDITKVPYFPHPGKVIDGQNYLITKQGKQIPINLFGQHNLKNIAGAMTVCDRIGITEEQFYEAIPSFKGVSCRLEKIAESANRIVYRDFAHSPAKVEAATEAVKQQYPSKELIAVVELHTFSSLNKAFLDQYNETMNAADEAVIFIDTKTLVDNQLSSISTDEVKAAFDHKNLHVFTDASVLHDYLQTKQSKKGQVFLLMSSGTFDGMNIKTVADELTHY</sequence>
<reference evidence="12 13" key="1">
    <citation type="submission" date="2019-12" db="EMBL/GenBank/DDBJ databases">
        <title>Spirosoma sp. HMF4905 genome sequencing and assembly.</title>
        <authorList>
            <person name="Kang H."/>
            <person name="Cha I."/>
            <person name="Kim H."/>
            <person name="Joh K."/>
        </authorList>
    </citation>
    <scope>NUCLEOTIDE SEQUENCE [LARGE SCALE GENOMIC DNA]</scope>
    <source>
        <strain evidence="12 13">HMF4905</strain>
    </source>
</reference>
<evidence type="ECO:0000259" key="9">
    <source>
        <dbReference type="Pfam" id="PF01225"/>
    </source>
</evidence>